<evidence type="ECO:0000256" key="1">
    <source>
        <dbReference type="ARBA" id="ARBA00004167"/>
    </source>
</evidence>
<keyword evidence="4 6" id="KW-0472">Membrane</keyword>
<protein>
    <recommendedName>
        <fullName evidence="9">Mid2 domain-containing protein</fullName>
    </recommendedName>
</protein>
<comment type="subcellular location">
    <subcellularLocation>
        <location evidence="1">Membrane</location>
        <topology evidence="1">Single-pass membrane protein</topology>
    </subcellularLocation>
</comment>
<dbReference type="InterPro" id="IPR051694">
    <property type="entry name" value="Immunoregulatory_rcpt-like"/>
</dbReference>
<dbReference type="PANTHER" id="PTHR15549:SF26">
    <property type="entry name" value="AXIAL BUDDING PATTERN PROTEIN 2-RELATED"/>
    <property type="match status" value="1"/>
</dbReference>
<feature type="compositionally biased region" description="Polar residues" evidence="5">
    <location>
        <begin position="406"/>
        <end position="417"/>
    </location>
</feature>
<dbReference type="GO" id="GO:0016020">
    <property type="term" value="C:membrane"/>
    <property type="evidence" value="ECO:0007669"/>
    <property type="project" value="UniProtKB-SubCell"/>
</dbReference>
<evidence type="ECO:0008006" key="9">
    <source>
        <dbReference type="Google" id="ProtNLM"/>
    </source>
</evidence>
<feature type="region of interest" description="Disordered" evidence="5">
    <location>
        <begin position="374"/>
        <end position="452"/>
    </location>
</feature>
<dbReference type="VEuPathDB" id="FungiDB:ASPZODRAFT_989396"/>
<dbReference type="PANTHER" id="PTHR15549">
    <property type="entry name" value="PAIRED IMMUNOGLOBULIN-LIKE TYPE 2 RECEPTOR"/>
    <property type="match status" value="1"/>
</dbReference>
<sequence length="452" mass="47708">MAVDAMGYPCLDLMVVEEEAVFLPLISRCQNVSIDPSSEHESAVAGLIIYERGSCAGVSWSATADLLNATPPSGRNNTALLAHLKMRAVLLVASLGVLSAVALPPPQPSMTVAALPSATAPVILSSGQVEARGIIHGDFVKTFRQLVDEVTGHLLQRDDSDNSQTSTTTSTSSTSTSTTTTSTSTSTSSTSTSTSTSSTSSSSSTSQSTSTTTSTTSSTSTSTGSSSTTSTKTTTASSTSSTSTATPTETSESDKGVSKSSMIVGSAVVGAFAALALGFVLFLLYQKTREWLRRRRLEKLKDDDAGSSYSVVPLAEEGLGKNRHLSVDASSDRESLMFNRNRSPSLTFIVERSGNRDSVTQVYYNHDDASILAYDQTDQQSRRSSERSLTGVMPSPESPYDPYISPTHQRSESTPQVVVSMPHPEDYRSSSDGGSVSPQSLEFRHGASAHPE</sequence>
<keyword evidence="3 6" id="KW-1133">Transmembrane helix</keyword>
<dbReference type="AlphaFoldDB" id="A0A1L9SRA3"/>
<proteinExistence type="predicted"/>
<evidence type="ECO:0000313" key="8">
    <source>
        <dbReference type="Proteomes" id="UP000184188"/>
    </source>
</evidence>
<evidence type="ECO:0000256" key="3">
    <source>
        <dbReference type="ARBA" id="ARBA00022989"/>
    </source>
</evidence>
<evidence type="ECO:0000256" key="6">
    <source>
        <dbReference type="SAM" id="Phobius"/>
    </source>
</evidence>
<name>A0A1L9SRA3_9EURO</name>
<dbReference type="GO" id="GO:0071944">
    <property type="term" value="C:cell periphery"/>
    <property type="evidence" value="ECO:0007669"/>
    <property type="project" value="UniProtKB-ARBA"/>
</dbReference>
<organism evidence="7 8">
    <name type="scientific">Penicilliopsis zonata CBS 506.65</name>
    <dbReference type="NCBI Taxonomy" id="1073090"/>
    <lineage>
        <taxon>Eukaryota</taxon>
        <taxon>Fungi</taxon>
        <taxon>Dikarya</taxon>
        <taxon>Ascomycota</taxon>
        <taxon>Pezizomycotina</taxon>
        <taxon>Eurotiomycetes</taxon>
        <taxon>Eurotiomycetidae</taxon>
        <taxon>Eurotiales</taxon>
        <taxon>Aspergillaceae</taxon>
        <taxon>Penicilliopsis</taxon>
    </lineage>
</organism>
<dbReference type="EMBL" id="KV878337">
    <property type="protein sequence ID" value="OJJ49637.1"/>
    <property type="molecule type" value="Genomic_DNA"/>
</dbReference>
<evidence type="ECO:0000256" key="4">
    <source>
        <dbReference type="ARBA" id="ARBA00023136"/>
    </source>
</evidence>
<evidence type="ECO:0000256" key="5">
    <source>
        <dbReference type="SAM" id="MobiDB-lite"/>
    </source>
</evidence>
<dbReference type="STRING" id="1073090.A0A1L9SRA3"/>
<gene>
    <name evidence="7" type="ORF">ASPZODRAFT_989396</name>
</gene>
<dbReference type="Proteomes" id="UP000184188">
    <property type="component" value="Unassembled WGS sequence"/>
</dbReference>
<reference evidence="8" key="1">
    <citation type="journal article" date="2017" name="Genome Biol.">
        <title>Comparative genomics reveals high biological diversity and specific adaptations in the industrially and medically important fungal genus Aspergillus.</title>
        <authorList>
            <person name="de Vries R.P."/>
            <person name="Riley R."/>
            <person name="Wiebenga A."/>
            <person name="Aguilar-Osorio G."/>
            <person name="Amillis S."/>
            <person name="Uchima C.A."/>
            <person name="Anderluh G."/>
            <person name="Asadollahi M."/>
            <person name="Askin M."/>
            <person name="Barry K."/>
            <person name="Battaglia E."/>
            <person name="Bayram O."/>
            <person name="Benocci T."/>
            <person name="Braus-Stromeyer S.A."/>
            <person name="Caldana C."/>
            <person name="Canovas D."/>
            <person name="Cerqueira G.C."/>
            <person name="Chen F."/>
            <person name="Chen W."/>
            <person name="Choi C."/>
            <person name="Clum A."/>
            <person name="Dos Santos R.A."/>
            <person name="Damasio A.R."/>
            <person name="Diallinas G."/>
            <person name="Emri T."/>
            <person name="Fekete E."/>
            <person name="Flipphi M."/>
            <person name="Freyberg S."/>
            <person name="Gallo A."/>
            <person name="Gournas C."/>
            <person name="Habgood R."/>
            <person name="Hainaut M."/>
            <person name="Harispe M.L."/>
            <person name="Henrissat B."/>
            <person name="Hilden K.S."/>
            <person name="Hope R."/>
            <person name="Hossain A."/>
            <person name="Karabika E."/>
            <person name="Karaffa L."/>
            <person name="Karanyi Z."/>
            <person name="Krasevec N."/>
            <person name="Kuo A."/>
            <person name="Kusch H."/>
            <person name="LaButti K."/>
            <person name="Lagendijk E.L."/>
            <person name="Lapidus A."/>
            <person name="Levasseur A."/>
            <person name="Lindquist E."/>
            <person name="Lipzen A."/>
            <person name="Logrieco A.F."/>
            <person name="MacCabe A."/>
            <person name="Maekelae M.R."/>
            <person name="Malavazi I."/>
            <person name="Melin P."/>
            <person name="Meyer V."/>
            <person name="Mielnichuk N."/>
            <person name="Miskei M."/>
            <person name="Molnar A.P."/>
            <person name="Mule G."/>
            <person name="Ngan C.Y."/>
            <person name="Orejas M."/>
            <person name="Orosz E."/>
            <person name="Ouedraogo J.P."/>
            <person name="Overkamp K.M."/>
            <person name="Park H.-S."/>
            <person name="Perrone G."/>
            <person name="Piumi F."/>
            <person name="Punt P.J."/>
            <person name="Ram A.F."/>
            <person name="Ramon A."/>
            <person name="Rauscher S."/>
            <person name="Record E."/>
            <person name="Riano-Pachon D.M."/>
            <person name="Robert V."/>
            <person name="Roehrig J."/>
            <person name="Ruller R."/>
            <person name="Salamov A."/>
            <person name="Salih N.S."/>
            <person name="Samson R.A."/>
            <person name="Sandor E."/>
            <person name="Sanguinetti M."/>
            <person name="Schuetze T."/>
            <person name="Sepcic K."/>
            <person name="Shelest E."/>
            <person name="Sherlock G."/>
            <person name="Sophianopoulou V."/>
            <person name="Squina F.M."/>
            <person name="Sun H."/>
            <person name="Susca A."/>
            <person name="Todd R.B."/>
            <person name="Tsang A."/>
            <person name="Unkles S.E."/>
            <person name="van de Wiele N."/>
            <person name="van Rossen-Uffink D."/>
            <person name="Oliveira J.V."/>
            <person name="Vesth T.C."/>
            <person name="Visser J."/>
            <person name="Yu J.-H."/>
            <person name="Zhou M."/>
            <person name="Andersen M.R."/>
            <person name="Archer D.B."/>
            <person name="Baker S.E."/>
            <person name="Benoit I."/>
            <person name="Brakhage A.A."/>
            <person name="Braus G.H."/>
            <person name="Fischer R."/>
            <person name="Frisvad J.C."/>
            <person name="Goldman G.H."/>
            <person name="Houbraken J."/>
            <person name="Oakley B."/>
            <person name="Pocsi I."/>
            <person name="Scazzocchio C."/>
            <person name="Seiboth B."/>
            <person name="vanKuyk P.A."/>
            <person name="Wortman J."/>
            <person name="Dyer P.S."/>
            <person name="Grigoriev I.V."/>
        </authorList>
    </citation>
    <scope>NUCLEOTIDE SEQUENCE [LARGE SCALE GENOMIC DNA]</scope>
    <source>
        <strain evidence="8">CBS 506.65</strain>
    </source>
</reference>
<feature type="compositionally biased region" description="Low complexity" evidence="5">
    <location>
        <begin position="430"/>
        <end position="440"/>
    </location>
</feature>
<keyword evidence="2 6" id="KW-0812">Transmembrane</keyword>
<dbReference type="RefSeq" id="XP_022584147.1">
    <property type="nucleotide sequence ID" value="XM_022730594.1"/>
</dbReference>
<evidence type="ECO:0000313" key="7">
    <source>
        <dbReference type="EMBL" id="OJJ49637.1"/>
    </source>
</evidence>
<feature type="region of interest" description="Disordered" evidence="5">
    <location>
        <begin position="157"/>
        <end position="258"/>
    </location>
</feature>
<evidence type="ECO:0000256" key="2">
    <source>
        <dbReference type="ARBA" id="ARBA00022692"/>
    </source>
</evidence>
<feature type="transmembrane region" description="Helical" evidence="6">
    <location>
        <begin position="262"/>
        <end position="285"/>
    </location>
</feature>
<keyword evidence="8" id="KW-1185">Reference proteome</keyword>
<feature type="compositionally biased region" description="Low complexity" evidence="5">
    <location>
        <begin position="163"/>
        <end position="250"/>
    </location>
</feature>
<accession>A0A1L9SRA3</accession>
<dbReference type="GeneID" id="34617058"/>